<dbReference type="InterPro" id="IPR010982">
    <property type="entry name" value="Lambda_DNA-bd_dom_sf"/>
</dbReference>
<dbReference type="EMBL" id="BK014825">
    <property type="protein sequence ID" value="DAD77430.1"/>
    <property type="molecule type" value="Genomic_DNA"/>
</dbReference>
<dbReference type="PROSITE" id="PS50943">
    <property type="entry name" value="HTH_CROC1"/>
    <property type="match status" value="1"/>
</dbReference>
<accession>A0A8S5M5C8</accession>
<evidence type="ECO:0000313" key="2">
    <source>
        <dbReference type="EMBL" id="DAD77430.1"/>
    </source>
</evidence>
<proteinExistence type="predicted"/>
<dbReference type="InterPro" id="IPR001387">
    <property type="entry name" value="Cro/C1-type_HTH"/>
</dbReference>
<dbReference type="CDD" id="cd00093">
    <property type="entry name" value="HTH_XRE"/>
    <property type="match status" value="1"/>
</dbReference>
<evidence type="ECO:0000259" key="1">
    <source>
        <dbReference type="PROSITE" id="PS50943"/>
    </source>
</evidence>
<sequence>MKEFSTSPDIIVYHDDGEIDKVYPVGEKEVKESIESWNQSLYSGEITKFEAVYEYRADDKLFRHTETYTEYDVPPAVTEEEINEVAELRKSVGMNLTQFSKFTGIPYRTLQNWESNTAQCPHYIISLLDTCVKNKEVWYSENYLTSYARTKKR</sequence>
<protein>
    <submittedName>
        <fullName evidence="2">Antitoxin</fullName>
    </submittedName>
</protein>
<name>A0A8S5M5C8_9CAUD</name>
<feature type="domain" description="HTH cro/C1-type" evidence="1">
    <location>
        <begin position="85"/>
        <end position="118"/>
    </location>
</feature>
<dbReference type="Gene3D" id="1.10.260.40">
    <property type="entry name" value="lambda repressor-like DNA-binding domains"/>
    <property type="match status" value="1"/>
</dbReference>
<organism evidence="2">
    <name type="scientific">Siphoviridae sp. ctulf7</name>
    <dbReference type="NCBI Taxonomy" id="2826505"/>
    <lineage>
        <taxon>Viruses</taxon>
        <taxon>Duplodnaviria</taxon>
        <taxon>Heunggongvirae</taxon>
        <taxon>Uroviricota</taxon>
        <taxon>Caudoviricetes</taxon>
    </lineage>
</organism>
<dbReference type="SUPFAM" id="SSF47413">
    <property type="entry name" value="lambda repressor-like DNA-binding domains"/>
    <property type="match status" value="1"/>
</dbReference>
<dbReference type="GO" id="GO:0003677">
    <property type="term" value="F:DNA binding"/>
    <property type="evidence" value="ECO:0007669"/>
    <property type="project" value="InterPro"/>
</dbReference>
<reference evidence="2" key="1">
    <citation type="journal article" date="2021" name="Proc. Natl. Acad. Sci. U.S.A.">
        <title>A Catalog of Tens of Thousands of Viruses from Human Metagenomes Reveals Hidden Associations with Chronic Diseases.</title>
        <authorList>
            <person name="Tisza M.J."/>
            <person name="Buck C.B."/>
        </authorList>
    </citation>
    <scope>NUCLEOTIDE SEQUENCE</scope>
    <source>
        <strain evidence="2">Ctulf7</strain>
    </source>
</reference>